<protein>
    <submittedName>
        <fullName evidence="1">Uncharacterized protein</fullName>
    </submittedName>
</protein>
<name>A0A6C0D7I7_9ZZZZ</name>
<dbReference type="EMBL" id="MN739543">
    <property type="protein sequence ID" value="QHT12322.1"/>
    <property type="molecule type" value="Genomic_DNA"/>
</dbReference>
<evidence type="ECO:0000313" key="1">
    <source>
        <dbReference type="EMBL" id="QHT12322.1"/>
    </source>
</evidence>
<organism evidence="1">
    <name type="scientific">viral metagenome</name>
    <dbReference type="NCBI Taxonomy" id="1070528"/>
    <lineage>
        <taxon>unclassified sequences</taxon>
        <taxon>metagenomes</taxon>
        <taxon>organismal metagenomes</taxon>
    </lineage>
</organism>
<proteinExistence type="predicted"/>
<accession>A0A6C0D7I7</accession>
<sequence length="122" mass="14748">MFLVPYILIKKESIYPVYIFHIFLYQGTLLLQMNYDEINDFCNENEIYFVKKNSTDDYCYLEIDQTKTSLKNFYSYVENSEAECWRRFIMIGNNSEDYLHVNKTNIETIQPILKNILELHTE</sequence>
<reference evidence="1" key="1">
    <citation type="journal article" date="2020" name="Nature">
        <title>Giant virus diversity and host interactions through global metagenomics.</title>
        <authorList>
            <person name="Schulz F."/>
            <person name="Roux S."/>
            <person name="Paez-Espino D."/>
            <person name="Jungbluth S."/>
            <person name="Walsh D.A."/>
            <person name="Denef V.J."/>
            <person name="McMahon K.D."/>
            <person name="Konstantinidis K.T."/>
            <person name="Eloe-Fadrosh E.A."/>
            <person name="Kyrpides N.C."/>
            <person name="Woyke T."/>
        </authorList>
    </citation>
    <scope>NUCLEOTIDE SEQUENCE</scope>
    <source>
        <strain evidence="1">GVMAG-M-3300023174-129</strain>
    </source>
</reference>
<dbReference type="AlphaFoldDB" id="A0A6C0D7I7"/>